<feature type="domain" description="Response regulatory" evidence="2">
    <location>
        <begin position="5"/>
        <end position="116"/>
    </location>
</feature>
<dbReference type="SMART" id="SM00850">
    <property type="entry name" value="LytTR"/>
    <property type="match status" value="1"/>
</dbReference>
<evidence type="ECO:0000313" key="4">
    <source>
        <dbReference type="EMBL" id="RKF30196.1"/>
    </source>
</evidence>
<dbReference type="GO" id="GO:0000156">
    <property type="term" value="F:phosphorelay response regulator activity"/>
    <property type="evidence" value="ECO:0007669"/>
    <property type="project" value="InterPro"/>
</dbReference>
<dbReference type="SUPFAM" id="SSF52172">
    <property type="entry name" value="CheY-like"/>
    <property type="match status" value="1"/>
</dbReference>
<dbReference type="PROSITE" id="PS50930">
    <property type="entry name" value="HTH_LYTTR"/>
    <property type="match status" value="1"/>
</dbReference>
<dbReference type="InterPro" id="IPR011006">
    <property type="entry name" value="CheY-like_superfamily"/>
</dbReference>
<dbReference type="PANTHER" id="PTHR37299">
    <property type="entry name" value="TRANSCRIPTIONAL REGULATOR-RELATED"/>
    <property type="match status" value="1"/>
</dbReference>
<dbReference type="InterPro" id="IPR046947">
    <property type="entry name" value="LytR-like"/>
</dbReference>
<proteinExistence type="predicted"/>
<dbReference type="Pfam" id="PF00072">
    <property type="entry name" value="Response_reg"/>
    <property type="match status" value="1"/>
</dbReference>
<name>A0A420FBC0_9SPHI</name>
<keyword evidence="1" id="KW-0597">Phosphoprotein</keyword>
<dbReference type="EMBL" id="MCAQ01000030">
    <property type="protein sequence ID" value="RKF30196.1"/>
    <property type="molecule type" value="Genomic_DNA"/>
</dbReference>
<keyword evidence="5" id="KW-1185">Reference proteome</keyword>
<dbReference type="Gene3D" id="2.40.50.1020">
    <property type="entry name" value="LytTr DNA-binding domain"/>
    <property type="match status" value="1"/>
</dbReference>
<dbReference type="Pfam" id="PF04397">
    <property type="entry name" value="LytTR"/>
    <property type="match status" value="1"/>
</dbReference>
<feature type="modified residue" description="4-aspartylphosphate" evidence="1">
    <location>
        <position position="56"/>
    </location>
</feature>
<dbReference type="GO" id="GO:0003677">
    <property type="term" value="F:DNA binding"/>
    <property type="evidence" value="ECO:0007669"/>
    <property type="project" value="UniProtKB-KW"/>
</dbReference>
<organism evidence="4 5">
    <name type="scientific">Sphingobacterium siyangense</name>
    <dbReference type="NCBI Taxonomy" id="459529"/>
    <lineage>
        <taxon>Bacteria</taxon>
        <taxon>Pseudomonadati</taxon>
        <taxon>Bacteroidota</taxon>
        <taxon>Sphingobacteriia</taxon>
        <taxon>Sphingobacteriales</taxon>
        <taxon>Sphingobacteriaceae</taxon>
        <taxon>Sphingobacterium</taxon>
    </lineage>
</organism>
<gene>
    <name evidence="4" type="ORF">BCY89_20580</name>
</gene>
<accession>A0A420FBC0</accession>
<evidence type="ECO:0000313" key="5">
    <source>
        <dbReference type="Proteomes" id="UP000286402"/>
    </source>
</evidence>
<sequence>MREIRCAIVDDEPFARKGIASYIEKIDFLKLVAECEDAIELSQYLRLHPLDLIFLDIEMPEISGLDYIASLSNPPKIIVVSAYEKYALRGYELDVVDYLLKPVPFERFFKAANRAFDVLSNAAPSAGLLATSPDAHIFLKVDKQLKKIFLHDILFVQSMGNYVIVQTIDSQEVTYCSLQQMMSTLPAHQFIACHRSYLVNRNRIAIIEGNQLHVGEYKIPIARNLREDVMTSILNRS</sequence>
<dbReference type="PANTHER" id="PTHR37299:SF1">
    <property type="entry name" value="STAGE 0 SPORULATION PROTEIN A HOMOLOG"/>
    <property type="match status" value="1"/>
</dbReference>
<dbReference type="AlphaFoldDB" id="A0A420FBC0"/>
<evidence type="ECO:0000259" key="2">
    <source>
        <dbReference type="PROSITE" id="PS50110"/>
    </source>
</evidence>
<dbReference type="RefSeq" id="WP_120336724.1">
    <property type="nucleotide sequence ID" value="NZ_CP080574.1"/>
</dbReference>
<feature type="domain" description="HTH LytTR-type" evidence="3">
    <location>
        <begin position="137"/>
        <end position="208"/>
    </location>
</feature>
<dbReference type="GeneID" id="88829753"/>
<keyword evidence="4" id="KW-0238">DNA-binding</keyword>
<dbReference type="Proteomes" id="UP000286402">
    <property type="component" value="Unassembled WGS sequence"/>
</dbReference>
<dbReference type="InterPro" id="IPR001789">
    <property type="entry name" value="Sig_transdc_resp-reg_receiver"/>
</dbReference>
<evidence type="ECO:0000259" key="3">
    <source>
        <dbReference type="PROSITE" id="PS50930"/>
    </source>
</evidence>
<dbReference type="Gene3D" id="3.40.50.2300">
    <property type="match status" value="1"/>
</dbReference>
<dbReference type="SMART" id="SM00448">
    <property type="entry name" value="REC"/>
    <property type="match status" value="1"/>
</dbReference>
<protein>
    <submittedName>
        <fullName evidence="4">DNA-binding response regulator</fullName>
    </submittedName>
</protein>
<dbReference type="PROSITE" id="PS50110">
    <property type="entry name" value="RESPONSE_REGULATORY"/>
    <property type="match status" value="1"/>
</dbReference>
<reference evidence="4 5" key="1">
    <citation type="submission" date="2016-07" db="EMBL/GenBank/DDBJ databases">
        <title>Genome analysis of Sphingobacterium siyangense T12B17.</title>
        <authorList>
            <person name="Xu D."/>
            <person name="Su Y."/>
            <person name="Zheng S."/>
        </authorList>
    </citation>
    <scope>NUCLEOTIDE SEQUENCE [LARGE SCALE GENOMIC DNA]</scope>
    <source>
        <strain evidence="4 5">T12B17</strain>
    </source>
</reference>
<comment type="caution">
    <text evidence="4">The sequence shown here is derived from an EMBL/GenBank/DDBJ whole genome shotgun (WGS) entry which is preliminary data.</text>
</comment>
<dbReference type="InterPro" id="IPR007492">
    <property type="entry name" value="LytTR_DNA-bd_dom"/>
</dbReference>
<evidence type="ECO:0000256" key="1">
    <source>
        <dbReference type="PROSITE-ProRule" id="PRU00169"/>
    </source>
</evidence>